<comment type="caution">
    <text evidence="1">The sequence shown here is derived from an EMBL/GenBank/DDBJ whole genome shotgun (WGS) entry which is preliminary data.</text>
</comment>
<accession>A0A399EGL9</accession>
<evidence type="ECO:0000313" key="1">
    <source>
        <dbReference type="EMBL" id="RIH82230.1"/>
    </source>
</evidence>
<organism evidence="1 2">
    <name type="scientific">Meiothermus luteus</name>
    <dbReference type="NCBI Taxonomy" id="2026184"/>
    <lineage>
        <taxon>Bacteria</taxon>
        <taxon>Thermotogati</taxon>
        <taxon>Deinococcota</taxon>
        <taxon>Deinococci</taxon>
        <taxon>Thermales</taxon>
        <taxon>Thermaceae</taxon>
        <taxon>Meiothermus</taxon>
    </lineage>
</organism>
<sequence length="281" mass="28403">MHLGGSSPGLQKSLDALEEPVLHRALLLALFGFGPVHPGPMQPAVVAPVGRFFYVVVVVEQAQLVAHVDERDALAIADEDCMGQQQALNGQVDQPGIARLQGGLEPPQAGRSARGAPVAGGGVFLEVHPPGKGAREVALVKLRQKVPVGRAGEPYCGGVGVGDGPADVVVAAQVGGPGRAGGFLRKALQGLGKKPGVAAGQAAPDLHHQGVVVGQLRDLAVVSPGAQVGNQVLGGHDGLGLEGHRRGPDAHRRPHGLGESVHLGLVLAVGAQALPDEGNGV</sequence>
<name>A0A399EGL9_9DEIN</name>
<evidence type="ECO:0000313" key="2">
    <source>
        <dbReference type="Proteomes" id="UP000265800"/>
    </source>
</evidence>
<protein>
    <submittedName>
        <fullName evidence="1">Uncharacterized protein</fullName>
    </submittedName>
</protein>
<reference evidence="1 2" key="1">
    <citation type="submission" date="2018-08" db="EMBL/GenBank/DDBJ databases">
        <title>Meiothermus luteus KCTC 52599 genome sequencing project.</title>
        <authorList>
            <person name="Da Costa M.S."/>
            <person name="Albuquerque L."/>
            <person name="Raposo P."/>
            <person name="Froufe H.J.C."/>
            <person name="Barroso C.S."/>
            <person name="Egas C."/>
        </authorList>
    </citation>
    <scope>NUCLEOTIDE SEQUENCE [LARGE SCALE GENOMIC DNA]</scope>
    <source>
        <strain evidence="1 2">KCTC 52599</strain>
    </source>
</reference>
<dbReference type="AntiFam" id="ANF00194">
    <property type="entry name" value="Shadow ORF (opposite ams)"/>
</dbReference>
<keyword evidence="2" id="KW-1185">Reference proteome</keyword>
<proteinExistence type="predicted"/>
<dbReference type="Proteomes" id="UP000265800">
    <property type="component" value="Unassembled WGS sequence"/>
</dbReference>
<gene>
    <name evidence="1" type="ORF">Mlute_02563</name>
</gene>
<dbReference type="AlphaFoldDB" id="A0A399EGL9"/>
<dbReference type="EMBL" id="QWKZ01000118">
    <property type="protein sequence ID" value="RIH82230.1"/>
    <property type="molecule type" value="Genomic_DNA"/>
</dbReference>